<dbReference type="Gene3D" id="3.40.50.2000">
    <property type="entry name" value="Glycogen Phosphorylase B"/>
    <property type="match status" value="2"/>
</dbReference>
<dbReference type="CDD" id="cd03791">
    <property type="entry name" value="GT5_Glycogen_synthase_DULL1-like"/>
    <property type="match status" value="1"/>
</dbReference>
<dbReference type="PANTHER" id="PTHR45825">
    <property type="entry name" value="GRANULE-BOUND STARCH SYNTHASE 1, CHLOROPLASTIC/AMYLOPLASTIC"/>
    <property type="match status" value="1"/>
</dbReference>
<comment type="similarity">
    <text evidence="3 7">Belongs to the glycosyltransferase 1 family. Bacterial/plant glycogen synthase subfamily.</text>
</comment>
<dbReference type="NCBIfam" id="TIGR02095">
    <property type="entry name" value="glgA"/>
    <property type="match status" value="1"/>
</dbReference>
<dbReference type="Pfam" id="PF00534">
    <property type="entry name" value="Glycos_transf_1"/>
    <property type="match status" value="1"/>
</dbReference>
<dbReference type="Proteomes" id="UP000885931">
    <property type="component" value="Unassembled WGS sequence"/>
</dbReference>
<keyword evidence="6 7" id="KW-0320">Glycogen biosynthesis</keyword>
<name>A0A7C0X8I5_UNCW3</name>
<feature type="binding site" evidence="7">
    <location>
        <position position="15"/>
    </location>
    <ligand>
        <name>ADP-alpha-D-glucose</name>
        <dbReference type="ChEBI" id="CHEBI:57498"/>
    </ligand>
</feature>
<feature type="domain" description="Glycosyl transferase family 1" evidence="8">
    <location>
        <begin position="293"/>
        <end position="441"/>
    </location>
</feature>
<dbReference type="InterPro" id="IPR001296">
    <property type="entry name" value="Glyco_trans_1"/>
</dbReference>
<evidence type="ECO:0000256" key="4">
    <source>
        <dbReference type="ARBA" id="ARBA00022676"/>
    </source>
</evidence>
<comment type="catalytic activity">
    <reaction evidence="1 7">
        <text>[(1-&gt;4)-alpha-D-glucosyl](n) + ADP-alpha-D-glucose = [(1-&gt;4)-alpha-D-glucosyl](n+1) + ADP + H(+)</text>
        <dbReference type="Rhea" id="RHEA:18189"/>
        <dbReference type="Rhea" id="RHEA-COMP:9584"/>
        <dbReference type="Rhea" id="RHEA-COMP:9587"/>
        <dbReference type="ChEBI" id="CHEBI:15378"/>
        <dbReference type="ChEBI" id="CHEBI:15444"/>
        <dbReference type="ChEBI" id="CHEBI:57498"/>
        <dbReference type="ChEBI" id="CHEBI:456216"/>
        <dbReference type="EC" id="2.4.1.21"/>
    </reaction>
</comment>
<dbReference type="SUPFAM" id="SSF53756">
    <property type="entry name" value="UDP-Glycosyltransferase/glycogen phosphorylase"/>
    <property type="match status" value="1"/>
</dbReference>
<evidence type="ECO:0000259" key="8">
    <source>
        <dbReference type="Pfam" id="PF00534"/>
    </source>
</evidence>
<feature type="domain" description="Starch synthase catalytic" evidence="9">
    <location>
        <begin position="2"/>
        <end position="240"/>
    </location>
</feature>
<gene>
    <name evidence="7 10" type="primary">glgA</name>
    <name evidence="10" type="ORF">ENG67_02830</name>
</gene>
<dbReference type="GO" id="GO:0005978">
    <property type="term" value="P:glycogen biosynthetic process"/>
    <property type="evidence" value="ECO:0007669"/>
    <property type="project" value="UniProtKB-UniRule"/>
</dbReference>
<reference evidence="10" key="1">
    <citation type="journal article" date="2020" name="mSystems">
        <title>Genome- and Community-Level Interaction Insights into Carbon Utilization and Element Cycling Functions of Hydrothermarchaeota in Hydrothermal Sediment.</title>
        <authorList>
            <person name="Zhou Z."/>
            <person name="Liu Y."/>
            <person name="Xu W."/>
            <person name="Pan J."/>
            <person name="Luo Z.H."/>
            <person name="Li M."/>
        </authorList>
    </citation>
    <scope>NUCLEOTIDE SEQUENCE [LARGE SCALE GENOMIC DNA]</scope>
    <source>
        <strain evidence="10">HyVt-237</strain>
    </source>
</reference>
<accession>A0A7C0X8I5</accession>
<keyword evidence="4 7" id="KW-0328">Glycosyltransferase</keyword>
<evidence type="ECO:0000259" key="9">
    <source>
        <dbReference type="Pfam" id="PF08323"/>
    </source>
</evidence>
<evidence type="ECO:0000256" key="7">
    <source>
        <dbReference type="HAMAP-Rule" id="MF_00484"/>
    </source>
</evidence>
<dbReference type="EMBL" id="DRBW01000109">
    <property type="protein sequence ID" value="HDM90126.1"/>
    <property type="molecule type" value="Genomic_DNA"/>
</dbReference>
<comment type="function">
    <text evidence="2 7">Synthesizes alpha-1,4-glucan chains using ADP-glucose.</text>
</comment>
<organism evidence="10">
    <name type="scientific">candidate division WOR-3 bacterium</name>
    <dbReference type="NCBI Taxonomy" id="2052148"/>
    <lineage>
        <taxon>Bacteria</taxon>
        <taxon>Bacteria division WOR-3</taxon>
    </lineage>
</organism>
<sequence>MKVVFLTSEMYPFAKVGGLADVAGSLPPELKKAGAEIHVFMPFWSRSIDPSKFEIADTGVSIRVKIGGEELGSRVLRSSYKGVDVFLIENEAYYGREGLYGTSEGDYPDNAERFAFFVQAVLEALPELGIQPDLFHVNDWESAMLPVYSRHVYGERYGGVRVLLTIHNLAYQGLFPPEILPRINVPGELFHMEALEFYGKVNFLKGGIVFSDFINTVSPTYAKEITLPEFGCGLEGVLKKRERNLTGILNGIDTEVWDPSKDPSLYHNYSISDFRKKRPLNKKKLIREMGLPLKSGTILFGMVSRLASQKGLDILVRALEELASGVDFQAVILGRGDREYEEKLAELAERHPERIAVRIGFDATLAGRIYGGADVFLMPSRYEPCGLGQMIALRYGSLPLVRLTGGLRDTVVPYDPEKSPEGYGFAFEEYSSEALKAEMMRSMGLYGNRRLWNRLVERGMKLDFSWSRSAREYLELYRKILMA</sequence>
<dbReference type="UniPathway" id="UPA00164"/>
<dbReference type="HAMAP" id="MF_00484">
    <property type="entry name" value="Glycogen_synth"/>
    <property type="match status" value="1"/>
</dbReference>
<dbReference type="GO" id="GO:0004373">
    <property type="term" value="F:alpha-1,4-glucan glucosyltransferase (UDP-glucose donor) activity"/>
    <property type="evidence" value="ECO:0007669"/>
    <property type="project" value="InterPro"/>
</dbReference>
<protein>
    <recommendedName>
        <fullName evidence="7">Glycogen synthase</fullName>
        <ecNumber evidence="7">2.4.1.21</ecNumber>
    </recommendedName>
    <alternativeName>
        <fullName evidence="7">Starch [bacterial glycogen] synthase</fullName>
    </alternativeName>
</protein>
<evidence type="ECO:0000256" key="3">
    <source>
        <dbReference type="ARBA" id="ARBA00010281"/>
    </source>
</evidence>
<proteinExistence type="inferred from homology"/>
<keyword evidence="5 7" id="KW-0808">Transferase</keyword>
<evidence type="ECO:0000256" key="5">
    <source>
        <dbReference type="ARBA" id="ARBA00022679"/>
    </source>
</evidence>
<dbReference type="EC" id="2.4.1.21" evidence="7"/>
<dbReference type="Pfam" id="PF08323">
    <property type="entry name" value="Glyco_transf_5"/>
    <property type="match status" value="1"/>
</dbReference>
<comment type="pathway">
    <text evidence="7">Glycan biosynthesis; glycogen biosynthesis.</text>
</comment>
<dbReference type="PANTHER" id="PTHR45825:SF11">
    <property type="entry name" value="ALPHA AMYLASE DOMAIN-CONTAINING PROTEIN"/>
    <property type="match status" value="1"/>
</dbReference>
<dbReference type="GO" id="GO:0009011">
    <property type="term" value="F:alpha-1,4-glucan glucosyltransferase (ADP-glucose donor) activity"/>
    <property type="evidence" value="ECO:0007669"/>
    <property type="project" value="UniProtKB-UniRule"/>
</dbReference>
<dbReference type="NCBIfam" id="NF001899">
    <property type="entry name" value="PRK00654.1-2"/>
    <property type="match status" value="1"/>
</dbReference>
<evidence type="ECO:0000256" key="6">
    <source>
        <dbReference type="ARBA" id="ARBA00023056"/>
    </source>
</evidence>
<comment type="caution">
    <text evidence="10">The sequence shown here is derived from an EMBL/GenBank/DDBJ whole genome shotgun (WGS) entry which is preliminary data.</text>
</comment>
<evidence type="ECO:0000256" key="2">
    <source>
        <dbReference type="ARBA" id="ARBA00002764"/>
    </source>
</evidence>
<evidence type="ECO:0000256" key="1">
    <source>
        <dbReference type="ARBA" id="ARBA00001478"/>
    </source>
</evidence>
<evidence type="ECO:0000313" key="10">
    <source>
        <dbReference type="EMBL" id="HDM90126.1"/>
    </source>
</evidence>
<dbReference type="InterPro" id="IPR011835">
    <property type="entry name" value="GS/SS"/>
</dbReference>
<dbReference type="AlphaFoldDB" id="A0A7C0X8I5"/>
<dbReference type="InterPro" id="IPR013534">
    <property type="entry name" value="Starch_synth_cat_dom"/>
</dbReference>